<reference evidence="4 5" key="1">
    <citation type="submission" date="2016-10" db="EMBL/GenBank/DDBJ databases">
        <authorList>
            <person name="de Groot N.N."/>
        </authorList>
    </citation>
    <scope>NUCLEOTIDE SEQUENCE [LARGE SCALE GENOMIC DNA]</scope>
    <source>
        <strain evidence="4 5">DSM 43794</strain>
    </source>
</reference>
<dbReference type="AlphaFoldDB" id="A0A1H1HZ40"/>
<keyword evidence="5" id="KW-1185">Reference proteome</keyword>
<name>A0A1H1HZ40_9ACTN</name>
<feature type="compositionally biased region" description="Basic and acidic residues" evidence="2">
    <location>
        <begin position="1"/>
        <end position="21"/>
    </location>
</feature>
<dbReference type="RefSeq" id="WP_093262444.1">
    <property type="nucleotide sequence ID" value="NZ_FNKK01000002.1"/>
</dbReference>
<dbReference type="Gene3D" id="3.30.565.10">
    <property type="entry name" value="Histidine kinase-like ATPase, C-terminal domain"/>
    <property type="match status" value="1"/>
</dbReference>
<proteinExistence type="predicted"/>
<dbReference type="STRING" id="35622.SAMN04489764_4990"/>
<dbReference type="OrthoDB" id="4284922at2"/>
<keyword evidence="4" id="KW-0808">Transferase</keyword>
<dbReference type="Proteomes" id="UP000217103">
    <property type="component" value="Unassembled WGS sequence"/>
</dbReference>
<dbReference type="GO" id="GO:0004674">
    <property type="term" value="F:protein serine/threonine kinase activity"/>
    <property type="evidence" value="ECO:0007669"/>
    <property type="project" value="UniProtKB-KW"/>
</dbReference>
<gene>
    <name evidence="4" type="ORF">SAMN04489764_4990</name>
</gene>
<dbReference type="PANTHER" id="PTHR35526">
    <property type="entry name" value="ANTI-SIGMA-F FACTOR RSBW-RELATED"/>
    <property type="match status" value="1"/>
</dbReference>
<dbReference type="InterPro" id="IPR036890">
    <property type="entry name" value="HATPase_C_sf"/>
</dbReference>
<dbReference type="InterPro" id="IPR003594">
    <property type="entry name" value="HATPase_dom"/>
</dbReference>
<evidence type="ECO:0000256" key="2">
    <source>
        <dbReference type="SAM" id="MobiDB-lite"/>
    </source>
</evidence>
<protein>
    <submittedName>
        <fullName evidence="4">Anti-sigma regulatory factor (Ser/Thr protein kinase)</fullName>
    </submittedName>
</protein>
<organism evidence="4 5">
    <name type="scientific">Thermostaphylospora chromogena</name>
    <dbReference type="NCBI Taxonomy" id="35622"/>
    <lineage>
        <taxon>Bacteria</taxon>
        <taxon>Bacillati</taxon>
        <taxon>Actinomycetota</taxon>
        <taxon>Actinomycetes</taxon>
        <taxon>Streptosporangiales</taxon>
        <taxon>Thermomonosporaceae</taxon>
        <taxon>Thermostaphylospora</taxon>
    </lineage>
</organism>
<feature type="domain" description="Histidine kinase/HSP90-like ATPase" evidence="3">
    <location>
        <begin position="45"/>
        <end position="164"/>
    </location>
</feature>
<dbReference type="EMBL" id="FNKK01000002">
    <property type="protein sequence ID" value="SDR30727.1"/>
    <property type="molecule type" value="Genomic_DNA"/>
</dbReference>
<dbReference type="PANTHER" id="PTHR35526:SF3">
    <property type="entry name" value="ANTI-SIGMA-F FACTOR RSBW"/>
    <property type="match status" value="1"/>
</dbReference>
<evidence type="ECO:0000313" key="4">
    <source>
        <dbReference type="EMBL" id="SDR30727.1"/>
    </source>
</evidence>
<keyword evidence="4" id="KW-0418">Kinase</keyword>
<evidence type="ECO:0000259" key="3">
    <source>
        <dbReference type="Pfam" id="PF13581"/>
    </source>
</evidence>
<accession>A0A1H1HZ40</accession>
<keyword evidence="1" id="KW-0723">Serine/threonine-protein kinase</keyword>
<evidence type="ECO:0000256" key="1">
    <source>
        <dbReference type="ARBA" id="ARBA00022527"/>
    </source>
</evidence>
<sequence>MTAREQYERLRHPAARSRESSGFEIAALPEPASNTAHRLCWRREFPGEEASVPAARNWARALLAGRVTPSLLHDALLLLSEVVTNAVAHSGSGRKANGHVTVWIAHADTAVQVEVTNVGSADSVPTVHMPDLDDESGRGLWLVEMLATAWGAHRDGPRNVVWFRVDEIGQRSGGSESGE</sequence>
<evidence type="ECO:0000313" key="5">
    <source>
        <dbReference type="Proteomes" id="UP000217103"/>
    </source>
</evidence>
<feature type="region of interest" description="Disordered" evidence="2">
    <location>
        <begin position="1"/>
        <end position="22"/>
    </location>
</feature>
<dbReference type="Pfam" id="PF13581">
    <property type="entry name" value="HATPase_c_2"/>
    <property type="match status" value="1"/>
</dbReference>
<dbReference type="SUPFAM" id="SSF55874">
    <property type="entry name" value="ATPase domain of HSP90 chaperone/DNA topoisomerase II/histidine kinase"/>
    <property type="match status" value="1"/>
</dbReference>
<dbReference type="InterPro" id="IPR050267">
    <property type="entry name" value="Anti-sigma-factor_SerPK"/>
</dbReference>
<dbReference type="CDD" id="cd16936">
    <property type="entry name" value="HATPase_RsbW-like"/>
    <property type="match status" value="1"/>
</dbReference>